<feature type="compositionally biased region" description="Pro residues" evidence="1">
    <location>
        <begin position="172"/>
        <end position="188"/>
    </location>
</feature>
<dbReference type="RefSeq" id="XP_070487723.1">
    <property type="nucleotide sequence ID" value="XM_070631622.1"/>
</dbReference>
<evidence type="ECO:0000313" key="2">
    <source>
        <dbReference type="Proteomes" id="UP001652662"/>
    </source>
</evidence>
<dbReference type="Proteomes" id="UP001652662">
    <property type="component" value="Chromosome 8"/>
</dbReference>
<dbReference type="GeneID" id="103544618"/>
<feature type="region of interest" description="Disordered" evidence="1">
    <location>
        <begin position="166"/>
        <end position="206"/>
    </location>
</feature>
<sequence length="226" mass="23707">MSCSYPRWWLAGWKVSAGSQAALPVGESQAREVSSHSLPVWRSMRMPLCLCSVCGRVFPLWASAGRPLLPAAAATGRCLCRAPPRRWSRSWRMGPTAPSPWTGGKCSRPPTLPGAGLRGEMRLASLRVIWPGSHLGGPAYLPQVQLQHLGPRRAELEAPVPELLPALEPEQGPAPGPEAAPAVVPPSAPELEAASPPSSLTSSSLTSIGLSRAGASAISFSPSASF</sequence>
<proteinExistence type="predicted"/>
<evidence type="ECO:0000313" key="3">
    <source>
        <dbReference type="RefSeq" id="XP_070487723.1"/>
    </source>
</evidence>
<organism evidence="2 3">
    <name type="scientific">Equus przewalskii</name>
    <name type="common">Przewalski's horse</name>
    <name type="synonym">Equus caballus przewalskii</name>
    <dbReference type="NCBI Taxonomy" id="9798"/>
    <lineage>
        <taxon>Eukaryota</taxon>
        <taxon>Metazoa</taxon>
        <taxon>Chordata</taxon>
        <taxon>Craniata</taxon>
        <taxon>Vertebrata</taxon>
        <taxon>Euteleostomi</taxon>
        <taxon>Mammalia</taxon>
        <taxon>Eutheria</taxon>
        <taxon>Laurasiatheria</taxon>
        <taxon>Perissodactyla</taxon>
        <taxon>Equidae</taxon>
        <taxon>Equus</taxon>
    </lineage>
</organism>
<protein>
    <submittedName>
        <fullName evidence="3">Uncharacterized protein isoform X5</fullName>
    </submittedName>
</protein>
<keyword evidence="2" id="KW-1185">Reference proteome</keyword>
<reference evidence="3" key="1">
    <citation type="submission" date="2025-08" db="UniProtKB">
        <authorList>
            <consortium name="RefSeq"/>
        </authorList>
    </citation>
    <scope>IDENTIFICATION</scope>
    <source>
        <tissue evidence="3">Blood</tissue>
    </source>
</reference>
<gene>
    <name evidence="3" type="primary">LOC103544618</name>
</gene>
<name>A0ABM4QE55_EQUPR</name>
<evidence type="ECO:0000256" key="1">
    <source>
        <dbReference type="SAM" id="MobiDB-lite"/>
    </source>
</evidence>
<accession>A0ABM4QE55</accession>
<feature type="compositionally biased region" description="Low complexity" evidence="1">
    <location>
        <begin position="189"/>
        <end position="206"/>
    </location>
</feature>